<dbReference type="GO" id="GO:0004061">
    <property type="term" value="F:arylformamidase activity"/>
    <property type="evidence" value="ECO:0007669"/>
    <property type="project" value="InterPro"/>
</dbReference>
<reference evidence="3 4" key="1">
    <citation type="submission" date="2016-04" db="EMBL/GenBank/DDBJ databases">
        <title>A degradative enzymes factory behind the ericoid mycorrhizal symbiosis.</title>
        <authorList>
            <consortium name="DOE Joint Genome Institute"/>
            <person name="Martino E."/>
            <person name="Morin E."/>
            <person name="Grelet G."/>
            <person name="Kuo A."/>
            <person name="Kohler A."/>
            <person name="Daghino S."/>
            <person name="Barry K."/>
            <person name="Choi C."/>
            <person name="Cichocki N."/>
            <person name="Clum A."/>
            <person name="Copeland A."/>
            <person name="Hainaut M."/>
            <person name="Haridas S."/>
            <person name="Labutti K."/>
            <person name="Lindquist E."/>
            <person name="Lipzen A."/>
            <person name="Khouja H.-R."/>
            <person name="Murat C."/>
            <person name="Ohm R."/>
            <person name="Olson A."/>
            <person name="Spatafora J."/>
            <person name="Veneault-Fourrey C."/>
            <person name="Henrissat B."/>
            <person name="Grigoriev I."/>
            <person name="Martin F."/>
            <person name="Perotto S."/>
        </authorList>
    </citation>
    <scope>NUCLEOTIDE SEQUENCE [LARGE SCALE GENOMIC DNA]</scope>
    <source>
        <strain evidence="3 4">E</strain>
    </source>
</reference>
<dbReference type="InterPro" id="IPR007325">
    <property type="entry name" value="KFase/CYL"/>
</dbReference>
<keyword evidence="2" id="KW-0732">Signal</keyword>
<dbReference type="STRING" id="1095630.A0A2J6SNG0"/>
<dbReference type="InParanoid" id="A0A2J6SNG0"/>
<dbReference type="GO" id="GO:0019441">
    <property type="term" value="P:L-tryptophan catabolic process to kynurenine"/>
    <property type="evidence" value="ECO:0007669"/>
    <property type="project" value="InterPro"/>
</dbReference>
<proteinExistence type="inferred from homology"/>
<dbReference type="Gene3D" id="3.50.30.50">
    <property type="entry name" value="Putative cyclase"/>
    <property type="match status" value="1"/>
</dbReference>
<feature type="chain" id="PRO_5014412909" description="Cyclase" evidence="2">
    <location>
        <begin position="21"/>
        <end position="387"/>
    </location>
</feature>
<dbReference type="SUPFAM" id="SSF102198">
    <property type="entry name" value="Putative cyclase"/>
    <property type="match status" value="1"/>
</dbReference>
<organism evidence="3 4">
    <name type="scientific">Hyaloscypha bicolor E</name>
    <dbReference type="NCBI Taxonomy" id="1095630"/>
    <lineage>
        <taxon>Eukaryota</taxon>
        <taxon>Fungi</taxon>
        <taxon>Dikarya</taxon>
        <taxon>Ascomycota</taxon>
        <taxon>Pezizomycotina</taxon>
        <taxon>Leotiomycetes</taxon>
        <taxon>Helotiales</taxon>
        <taxon>Hyaloscyphaceae</taxon>
        <taxon>Hyaloscypha</taxon>
        <taxon>Hyaloscypha bicolor</taxon>
    </lineage>
</organism>
<protein>
    <recommendedName>
        <fullName evidence="5">Cyclase</fullName>
    </recommendedName>
</protein>
<dbReference type="RefSeq" id="XP_024729187.1">
    <property type="nucleotide sequence ID" value="XM_024876052.1"/>
</dbReference>
<name>A0A2J6SNG0_9HELO</name>
<dbReference type="PANTHER" id="PTHR34861">
    <property type="match status" value="1"/>
</dbReference>
<comment type="similarity">
    <text evidence="1">Belongs to the Cyclase 1 superfamily.</text>
</comment>
<evidence type="ECO:0000256" key="1">
    <source>
        <dbReference type="ARBA" id="ARBA00007865"/>
    </source>
</evidence>
<evidence type="ECO:0000313" key="3">
    <source>
        <dbReference type="EMBL" id="PMD52283.1"/>
    </source>
</evidence>
<dbReference type="Pfam" id="PF04199">
    <property type="entry name" value="Cyclase"/>
    <property type="match status" value="1"/>
</dbReference>
<sequence>MKSQAIKLLALVSFQPLVTAHPHSSPIKPRIVVSRQFDVGNVYANWPSYDQLPLDASYPTKAAWGVWGADDVQGALNHITNATILAAGDEIKLGRAINLNMDLNAFVTPINPNRKPLNHVFQPGSGYTDDVVVLNTQVSTQYDGLRHFKSSLCISMDNFSPTCVQNFDQVVGPSPTEVLGIQQAAQKGIAGRGVLLDFAGWAEVKNISYSAFAVRPSPLPALNSTNHLQGFGINSTHLDAIASWQGLPQNWSKPGDILLVRTGWTKQYLNLTSYSQEILPWDPNLGSVGMNCSDDLLAWLWEKKLALVGADNPAFESLPFDKTIGGVPRSMHQVFIGGWGQSIVEFLDLETLAEELHALNRSTFFLTIQNLNIKSGIASPPNALAIL</sequence>
<dbReference type="GeneID" id="36584131"/>
<keyword evidence="4" id="KW-1185">Reference proteome</keyword>
<evidence type="ECO:0008006" key="5">
    <source>
        <dbReference type="Google" id="ProtNLM"/>
    </source>
</evidence>
<gene>
    <name evidence="3" type="ORF">K444DRAFT_544463</name>
</gene>
<dbReference type="AlphaFoldDB" id="A0A2J6SNG0"/>
<feature type="signal peptide" evidence="2">
    <location>
        <begin position="1"/>
        <end position="20"/>
    </location>
</feature>
<evidence type="ECO:0000313" key="4">
    <source>
        <dbReference type="Proteomes" id="UP000235371"/>
    </source>
</evidence>
<dbReference type="PANTHER" id="PTHR34861:SF11">
    <property type="entry name" value="CYCLASE"/>
    <property type="match status" value="1"/>
</dbReference>
<dbReference type="InterPro" id="IPR037175">
    <property type="entry name" value="KFase_sf"/>
</dbReference>
<dbReference type="Proteomes" id="UP000235371">
    <property type="component" value="Unassembled WGS sequence"/>
</dbReference>
<accession>A0A2J6SNG0</accession>
<dbReference type="OrthoDB" id="5396at2759"/>
<dbReference type="EMBL" id="KZ613912">
    <property type="protein sequence ID" value="PMD52283.1"/>
    <property type="molecule type" value="Genomic_DNA"/>
</dbReference>
<evidence type="ECO:0000256" key="2">
    <source>
        <dbReference type="SAM" id="SignalP"/>
    </source>
</evidence>